<dbReference type="Pfam" id="PF20308">
    <property type="entry name" value="TPR-S"/>
    <property type="match status" value="1"/>
</dbReference>
<organism evidence="1 2">
    <name type="scientific">Pelagimonas phthalicica</name>
    <dbReference type="NCBI Taxonomy" id="1037362"/>
    <lineage>
        <taxon>Bacteria</taxon>
        <taxon>Pseudomonadati</taxon>
        <taxon>Pseudomonadota</taxon>
        <taxon>Alphaproteobacteria</taxon>
        <taxon>Rhodobacterales</taxon>
        <taxon>Roseobacteraceae</taxon>
        <taxon>Pelagimonas</taxon>
    </lineage>
</organism>
<evidence type="ECO:0000313" key="1">
    <source>
        <dbReference type="EMBL" id="SMX29503.1"/>
    </source>
</evidence>
<sequence length="415" mass="46613">MTKKCFVVMGFNQKTDPITARVLDLDKTYKGIIKPAAEAAGFECVRADEIQHSGVIDVPMYQFLQDADLVIADLSTLNPNAFFELGVRYALKRRKTIVIAENGFANPFDTNHIVVRRYQHDGLVLDFEVVESFRAELTELIKAVDEADQDDSPVFQFLGNVEDVDFNKDSVSEAVDEAAYFPLIEQAKSLRSQGKFAEMSAVLEAIRISQGEDVDPYILQQLALAHYKSEHPNKRAALEKAKDVLADLKPEQSLDAETIGLWGAVHKRLAGLDSLDENERTNALDVAIDALYRGFYLLNDYYNGINAAFLLDLRASRFNVDAHEAVADRVQARRLRVRVKEITDKLLSEQVAGESELNRVQNRYWIEATKVEAMFGLGEEAEASALLGRLRSYDGIESWMIDTTVNQLEKLGELL</sequence>
<evidence type="ECO:0008006" key="3">
    <source>
        <dbReference type="Google" id="ProtNLM"/>
    </source>
</evidence>
<accession>A0A238JGI2</accession>
<dbReference type="EMBL" id="FXXP01000002">
    <property type="protein sequence ID" value="SMX29503.1"/>
    <property type="molecule type" value="Genomic_DNA"/>
</dbReference>
<proteinExistence type="predicted"/>
<keyword evidence="2" id="KW-1185">Reference proteome</keyword>
<name>A0A238JGI2_9RHOB</name>
<dbReference type="InterPro" id="IPR046880">
    <property type="entry name" value="TPR-S"/>
</dbReference>
<evidence type="ECO:0000313" key="2">
    <source>
        <dbReference type="Proteomes" id="UP000225972"/>
    </source>
</evidence>
<dbReference type="AlphaFoldDB" id="A0A238JGI2"/>
<reference evidence="2" key="1">
    <citation type="submission" date="2017-05" db="EMBL/GenBank/DDBJ databases">
        <authorList>
            <person name="Rodrigo-Torres L."/>
            <person name="Arahal R. D."/>
            <person name="Lucena T."/>
        </authorList>
    </citation>
    <scope>NUCLEOTIDE SEQUENCE [LARGE SCALE GENOMIC DNA]</scope>
    <source>
        <strain evidence="2">CECT 8649</strain>
    </source>
</reference>
<protein>
    <recommendedName>
        <fullName evidence="3">DUF4071 domain-containing protein</fullName>
    </recommendedName>
</protein>
<gene>
    <name evidence="1" type="ORF">TRP8649_03639</name>
</gene>
<dbReference type="Proteomes" id="UP000225972">
    <property type="component" value="Unassembled WGS sequence"/>
</dbReference>